<accession>W2JXB7</accession>
<dbReference type="InterPro" id="IPR036397">
    <property type="entry name" value="RNaseH_sf"/>
</dbReference>
<dbReference type="AlphaFoldDB" id="W2JXB7"/>
<organism evidence="1">
    <name type="scientific">Phytophthora nicotianae</name>
    <name type="common">Potato buckeye rot agent</name>
    <name type="synonym">Phytophthora parasitica</name>
    <dbReference type="NCBI Taxonomy" id="4792"/>
    <lineage>
        <taxon>Eukaryota</taxon>
        <taxon>Sar</taxon>
        <taxon>Stramenopiles</taxon>
        <taxon>Oomycota</taxon>
        <taxon>Peronosporomycetes</taxon>
        <taxon>Peronosporales</taxon>
        <taxon>Peronosporaceae</taxon>
        <taxon>Phytophthora</taxon>
    </lineage>
</organism>
<dbReference type="EMBL" id="KI683608">
    <property type="protein sequence ID" value="ETL77513.1"/>
    <property type="molecule type" value="Genomic_DNA"/>
</dbReference>
<evidence type="ECO:0000313" key="1">
    <source>
        <dbReference type="EMBL" id="ETL77513.1"/>
    </source>
</evidence>
<gene>
    <name evidence="1" type="ORF">L917_21545</name>
</gene>
<sequence length="138" mass="14476">MRTAWPVLPVVEFAINNVEHASTGQTPFCIHFGRHPRVPALLGVEPSSPASGVASISARPAGAATDQIALLNGVTTRRGATSLAAQRVAERTLRTLISPAQLRRAVEYRDVPDAAVLAAPDLANFAPLPAPQPRDTAA</sequence>
<feature type="non-terminal residue" evidence="1">
    <location>
        <position position="138"/>
    </location>
</feature>
<dbReference type="Gene3D" id="3.30.420.10">
    <property type="entry name" value="Ribonuclease H-like superfamily/Ribonuclease H"/>
    <property type="match status" value="1"/>
</dbReference>
<reference evidence="1" key="1">
    <citation type="submission" date="2013-11" db="EMBL/GenBank/DDBJ databases">
        <title>The Genome Sequence of Phytophthora parasitica CHvinca01.</title>
        <authorList>
            <consortium name="The Broad Institute Genomics Platform"/>
            <person name="Russ C."/>
            <person name="Tyler B."/>
            <person name="Panabieres F."/>
            <person name="Shan W."/>
            <person name="Tripathy S."/>
            <person name="Grunwald N."/>
            <person name="Machado M."/>
            <person name="Johnson C.S."/>
            <person name="Arredondo F."/>
            <person name="Hong C."/>
            <person name="Coffey M."/>
            <person name="Young S.K."/>
            <person name="Zeng Q."/>
            <person name="Gargeya S."/>
            <person name="Fitzgerald M."/>
            <person name="Abouelleil A."/>
            <person name="Alvarado L."/>
            <person name="Chapman S.B."/>
            <person name="Gainer-Dewar J."/>
            <person name="Goldberg J."/>
            <person name="Griggs A."/>
            <person name="Gujja S."/>
            <person name="Hansen M."/>
            <person name="Howarth C."/>
            <person name="Imamovic A."/>
            <person name="Ireland A."/>
            <person name="Larimer J."/>
            <person name="McCowan C."/>
            <person name="Murphy C."/>
            <person name="Pearson M."/>
            <person name="Poon T.W."/>
            <person name="Priest M."/>
            <person name="Roberts A."/>
            <person name="Saif S."/>
            <person name="Shea T."/>
            <person name="Sykes S."/>
            <person name="Wortman J."/>
            <person name="Nusbaum C."/>
            <person name="Birren B."/>
        </authorList>
    </citation>
    <scope>NUCLEOTIDE SEQUENCE [LARGE SCALE GENOMIC DNA]</scope>
    <source>
        <strain evidence="1">CHvinca01</strain>
    </source>
</reference>
<proteinExistence type="predicted"/>
<dbReference type="GO" id="GO:0003676">
    <property type="term" value="F:nucleic acid binding"/>
    <property type="evidence" value="ECO:0007669"/>
    <property type="project" value="InterPro"/>
</dbReference>
<dbReference type="OrthoDB" id="129560at2759"/>
<protein>
    <submittedName>
        <fullName evidence="1">Uncharacterized protein</fullName>
    </submittedName>
</protein>
<name>W2JXB7_PHYNI</name>
<dbReference type="Proteomes" id="UP000054423">
    <property type="component" value="Unassembled WGS sequence"/>
</dbReference>